<dbReference type="OrthoDB" id="9771212at2"/>
<dbReference type="InterPro" id="IPR014998">
    <property type="entry name" value="DUF1848"/>
</dbReference>
<reference evidence="1 2" key="1">
    <citation type="submission" date="2015-09" db="EMBL/GenBank/DDBJ databases">
        <authorList>
            <consortium name="Pathogen Informatics"/>
        </authorList>
    </citation>
    <scope>NUCLEOTIDE SEQUENCE [LARGE SCALE GENOMIC DNA]</scope>
    <source>
        <strain evidence="1 2">2789STDY5834908</strain>
    </source>
</reference>
<dbReference type="AlphaFoldDB" id="A0A174JJ62"/>
<gene>
    <name evidence="1" type="ORF">ERS852520_00308</name>
</gene>
<dbReference type="Proteomes" id="UP000095564">
    <property type="component" value="Unassembled WGS sequence"/>
</dbReference>
<evidence type="ECO:0000313" key="2">
    <source>
        <dbReference type="Proteomes" id="UP000095564"/>
    </source>
</evidence>
<sequence>MKIGITERGDASIDYQWVEKLPSVDGTILITKNLTDRFIDTVIKCYENGDKLIVHATCTGWGRTDFEPNVPDYKTQLHQLKKLINKGFPADHCVLRIDPIFPTLSGLKRVMEVLHEFEKQQTGIQRIRISIYDEYNHVKERLRAAGHNPCYGNNFYASQKQMENVANALRSFSYQFETCAEDLLAKEYPNSFKQVGCVSNKDIELMGLEPVLNKEENGQQRTGCHCFTCKTELLTNKYRCPNQCIYCYWRDKK</sequence>
<dbReference type="EMBL" id="CZAU01000002">
    <property type="protein sequence ID" value="CUO97235.1"/>
    <property type="molecule type" value="Genomic_DNA"/>
</dbReference>
<protein>
    <submittedName>
        <fullName evidence="1">Domain of uncharacterized function (DUF1848)</fullName>
    </submittedName>
</protein>
<evidence type="ECO:0000313" key="1">
    <source>
        <dbReference type="EMBL" id="CUO97235.1"/>
    </source>
</evidence>
<dbReference type="RefSeq" id="WP_055159139.1">
    <property type="nucleotide sequence ID" value="NZ_CZAU01000002.1"/>
</dbReference>
<dbReference type="Pfam" id="PF08902">
    <property type="entry name" value="DUF1848"/>
    <property type="match status" value="1"/>
</dbReference>
<proteinExistence type="predicted"/>
<name>A0A174JJ62_ANAHA</name>
<organism evidence="1 2">
    <name type="scientific">Anaerostipes hadrus</name>
    <dbReference type="NCBI Taxonomy" id="649756"/>
    <lineage>
        <taxon>Bacteria</taxon>
        <taxon>Bacillati</taxon>
        <taxon>Bacillota</taxon>
        <taxon>Clostridia</taxon>
        <taxon>Lachnospirales</taxon>
        <taxon>Lachnospiraceae</taxon>
        <taxon>Anaerostipes</taxon>
    </lineage>
</organism>
<accession>A0A174JJ62</accession>